<keyword evidence="2" id="KW-1185">Reference proteome</keyword>
<protein>
    <submittedName>
        <fullName evidence="1">Uncharacterized protein</fullName>
    </submittedName>
</protein>
<dbReference type="Proteomes" id="UP001345219">
    <property type="component" value="Chromosome 9"/>
</dbReference>
<comment type="caution">
    <text evidence="1">The sequence shown here is derived from an EMBL/GenBank/DDBJ whole genome shotgun (WGS) entry which is preliminary data.</text>
</comment>
<evidence type="ECO:0000313" key="2">
    <source>
        <dbReference type="Proteomes" id="UP001345219"/>
    </source>
</evidence>
<dbReference type="AlphaFoldDB" id="A0AAN7GFY4"/>
<accession>A0AAN7GFY4</accession>
<name>A0AAN7GFY4_9MYRT</name>
<sequence length="96" mass="10683">MPSKVGRKEKKCPKIGDTTAPVAAIGGATFRLSHPLFRKSRELQLVMLRLHYLPRGSSARFSMLKDQLERCTGHERPVVFVNLSASSNGPLPYLMC</sequence>
<dbReference type="EMBL" id="JAXIOK010000022">
    <property type="protein sequence ID" value="KAK4745031.1"/>
    <property type="molecule type" value="Genomic_DNA"/>
</dbReference>
<proteinExistence type="predicted"/>
<gene>
    <name evidence="1" type="ORF">SAY87_011343</name>
</gene>
<organism evidence="1 2">
    <name type="scientific">Trapa incisa</name>
    <dbReference type="NCBI Taxonomy" id="236973"/>
    <lineage>
        <taxon>Eukaryota</taxon>
        <taxon>Viridiplantae</taxon>
        <taxon>Streptophyta</taxon>
        <taxon>Embryophyta</taxon>
        <taxon>Tracheophyta</taxon>
        <taxon>Spermatophyta</taxon>
        <taxon>Magnoliopsida</taxon>
        <taxon>eudicotyledons</taxon>
        <taxon>Gunneridae</taxon>
        <taxon>Pentapetalae</taxon>
        <taxon>rosids</taxon>
        <taxon>malvids</taxon>
        <taxon>Myrtales</taxon>
        <taxon>Lythraceae</taxon>
        <taxon>Trapa</taxon>
    </lineage>
</organism>
<reference evidence="1 2" key="1">
    <citation type="journal article" date="2023" name="Hortic Res">
        <title>Pangenome of water caltrop reveals structural variations and asymmetric subgenome divergence after allopolyploidization.</title>
        <authorList>
            <person name="Zhang X."/>
            <person name="Chen Y."/>
            <person name="Wang L."/>
            <person name="Yuan Y."/>
            <person name="Fang M."/>
            <person name="Shi L."/>
            <person name="Lu R."/>
            <person name="Comes H.P."/>
            <person name="Ma Y."/>
            <person name="Chen Y."/>
            <person name="Huang G."/>
            <person name="Zhou Y."/>
            <person name="Zheng Z."/>
            <person name="Qiu Y."/>
        </authorList>
    </citation>
    <scope>NUCLEOTIDE SEQUENCE [LARGE SCALE GENOMIC DNA]</scope>
    <source>
        <tissue evidence="1">Roots</tissue>
    </source>
</reference>
<evidence type="ECO:0000313" key="1">
    <source>
        <dbReference type="EMBL" id="KAK4745031.1"/>
    </source>
</evidence>